<dbReference type="RefSeq" id="XP_019041134.1">
    <property type="nucleotide sequence ID" value="XM_019186079.1"/>
</dbReference>
<evidence type="ECO:0000256" key="1">
    <source>
        <dbReference type="SAM" id="SignalP"/>
    </source>
</evidence>
<dbReference type="GeneID" id="30203325"/>
<keyword evidence="3" id="KW-1185">Reference proteome</keyword>
<evidence type="ECO:0000313" key="2">
    <source>
        <dbReference type="EMBL" id="ODQ61927.1"/>
    </source>
</evidence>
<dbReference type="Proteomes" id="UP000094112">
    <property type="component" value="Unassembled WGS sequence"/>
</dbReference>
<reference evidence="2 3" key="1">
    <citation type="journal article" date="2016" name="Proc. Natl. Acad. Sci. U.S.A.">
        <title>Comparative genomics of biotechnologically important yeasts.</title>
        <authorList>
            <person name="Riley R."/>
            <person name="Haridas S."/>
            <person name="Wolfe K.H."/>
            <person name="Lopes M.R."/>
            <person name="Hittinger C.T."/>
            <person name="Goeker M."/>
            <person name="Salamov A.A."/>
            <person name="Wisecaver J.H."/>
            <person name="Long T.M."/>
            <person name="Calvey C.H."/>
            <person name="Aerts A.L."/>
            <person name="Barry K.W."/>
            <person name="Choi C."/>
            <person name="Clum A."/>
            <person name="Coughlan A.Y."/>
            <person name="Deshpande S."/>
            <person name="Douglass A.P."/>
            <person name="Hanson S.J."/>
            <person name="Klenk H.-P."/>
            <person name="LaButti K.M."/>
            <person name="Lapidus A."/>
            <person name="Lindquist E.A."/>
            <person name="Lipzen A.M."/>
            <person name="Meier-Kolthoff J.P."/>
            <person name="Ohm R.A."/>
            <person name="Otillar R.P."/>
            <person name="Pangilinan J.L."/>
            <person name="Peng Y."/>
            <person name="Rokas A."/>
            <person name="Rosa C.A."/>
            <person name="Scheuner C."/>
            <person name="Sibirny A.A."/>
            <person name="Slot J.C."/>
            <person name="Stielow J.B."/>
            <person name="Sun H."/>
            <person name="Kurtzman C.P."/>
            <person name="Blackwell M."/>
            <person name="Grigoriev I.V."/>
            <person name="Jeffries T.W."/>
        </authorList>
    </citation>
    <scope>NUCLEOTIDE SEQUENCE [LARGE SCALE GENOMIC DNA]</scope>
    <source>
        <strain evidence="3">ATCC 58044 / CBS 1984 / NCYC 433 / NRRL Y-366-8</strain>
    </source>
</reference>
<gene>
    <name evidence="2" type="ORF">WICANDRAFT_86967</name>
</gene>
<dbReference type="EMBL" id="KV454208">
    <property type="protein sequence ID" value="ODQ61927.1"/>
    <property type="molecule type" value="Genomic_DNA"/>
</dbReference>
<protein>
    <submittedName>
        <fullName evidence="2">Uncharacterized protein</fullName>
    </submittedName>
</protein>
<keyword evidence="1" id="KW-0732">Signal</keyword>
<proteinExistence type="predicted"/>
<feature type="signal peptide" evidence="1">
    <location>
        <begin position="1"/>
        <end position="16"/>
    </location>
</feature>
<name>A0A1E3PAM9_WICAA</name>
<feature type="chain" id="PRO_5009133788" evidence="1">
    <location>
        <begin position="17"/>
        <end position="56"/>
    </location>
</feature>
<accession>A0A1E3PAM9</accession>
<dbReference type="AlphaFoldDB" id="A0A1E3PAM9"/>
<organism evidence="2 3">
    <name type="scientific">Wickerhamomyces anomalus (strain ATCC 58044 / CBS 1984 / NCYC 433 / NRRL Y-366-8)</name>
    <name type="common">Yeast</name>
    <name type="synonym">Hansenula anomala</name>
    <dbReference type="NCBI Taxonomy" id="683960"/>
    <lineage>
        <taxon>Eukaryota</taxon>
        <taxon>Fungi</taxon>
        <taxon>Dikarya</taxon>
        <taxon>Ascomycota</taxon>
        <taxon>Saccharomycotina</taxon>
        <taxon>Saccharomycetes</taxon>
        <taxon>Phaffomycetales</taxon>
        <taxon>Wickerhamomycetaceae</taxon>
        <taxon>Wickerhamomyces</taxon>
    </lineage>
</organism>
<sequence length="56" mass="6430">MLQVLGFCVTWPLLQSLVLFDDFKIVYPNNIVWINYGSCDIDFNSNSLFDLIKAKG</sequence>
<evidence type="ECO:0000313" key="3">
    <source>
        <dbReference type="Proteomes" id="UP000094112"/>
    </source>
</evidence>